<dbReference type="InterPro" id="IPR050330">
    <property type="entry name" value="Bact_OuterMem_StrucFunc"/>
</dbReference>
<feature type="domain" description="OmpA-like" evidence="5">
    <location>
        <begin position="391"/>
        <end position="505"/>
    </location>
</feature>
<reference evidence="7" key="1">
    <citation type="submission" date="2016-10" db="EMBL/GenBank/DDBJ databases">
        <authorList>
            <person name="Varghese N."/>
            <person name="Submissions S."/>
        </authorList>
    </citation>
    <scope>NUCLEOTIDE SEQUENCE [LARGE SCALE GENOMIC DNA]</scope>
    <source>
        <strain evidence="7">8N4</strain>
    </source>
</reference>
<evidence type="ECO:0000256" key="2">
    <source>
        <dbReference type="ARBA" id="ARBA00023136"/>
    </source>
</evidence>
<evidence type="ECO:0000313" key="7">
    <source>
        <dbReference type="Proteomes" id="UP000242515"/>
    </source>
</evidence>
<organism evidence="6 7">
    <name type="scientific">Rosenbergiella nectarea</name>
    <dbReference type="NCBI Taxonomy" id="988801"/>
    <lineage>
        <taxon>Bacteria</taxon>
        <taxon>Pseudomonadati</taxon>
        <taxon>Pseudomonadota</taxon>
        <taxon>Gammaproteobacteria</taxon>
        <taxon>Enterobacterales</taxon>
        <taxon>Erwiniaceae</taxon>
        <taxon>Rosenbergiella</taxon>
    </lineage>
</organism>
<dbReference type="AlphaFoldDB" id="A0A1H9M9C6"/>
<keyword evidence="2 4" id="KW-0472">Membrane</keyword>
<keyword evidence="3" id="KW-0998">Cell outer membrane</keyword>
<dbReference type="Gene3D" id="3.30.1330.60">
    <property type="entry name" value="OmpA-like domain"/>
    <property type="match status" value="1"/>
</dbReference>
<dbReference type="PANTHER" id="PTHR30329">
    <property type="entry name" value="STATOR ELEMENT OF FLAGELLAR MOTOR COMPLEX"/>
    <property type="match status" value="1"/>
</dbReference>
<dbReference type="STRING" id="988801.SAMN05216522_11421"/>
<dbReference type="Proteomes" id="UP000242515">
    <property type="component" value="Unassembled WGS sequence"/>
</dbReference>
<evidence type="ECO:0000313" key="6">
    <source>
        <dbReference type="EMBL" id="SER20284.1"/>
    </source>
</evidence>
<evidence type="ECO:0000256" key="3">
    <source>
        <dbReference type="ARBA" id="ARBA00023237"/>
    </source>
</evidence>
<dbReference type="SUPFAM" id="SSF103088">
    <property type="entry name" value="OmpA-like"/>
    <property type="match status" value="1"/>
</dbReference>
<name>A0A1H9M9C6_9GAMM</name>
<dbReference type="CDD" id="cd07185">
    <property type="entry name" value="OmpA_C-like"/>
    <property type="match status" value="1"/>
</dbReference>
<dbReference type="PANTHER" id="PTHR30329:SF21">
    <property type="entry name" value="LIPOPROTEIN YIAD-RELATED"/>
    <property type="match status" value="1"/>
</dbReference>
<evidence type="ECO:0000259" key="5">
    <source>
        <dbReference type="PROSITE" id="PS51123"/>
    </source>
</evidence>
<dbReference type="PROSITE" id="PS51123">
    <property type="entry name" value="OMPA_2"/>
    <property type="match status" value="1"/>
</dbReference>
<dbReference type="InterPro" id="IPR006664">
    <property type="entry name" value="OMP_bac"/>
</dbReference>
<dbReference type="InterPro" id="IPR036737">
    <property type="entry name" value="OmpA-like_sf"/>
</dbReference>
<dbReference type="Pfam" id="PF00691">
    <property type="entry name" value="OmpA"/>
    <property type="match status" value="1"/>
</dbReference>
<sequence length="514" mass="57243">MPVMVSLAIVLVILHGYSILAIPHNTVNRPLLPRFVAVEKPVMLIIGPYAAKWFRQYGNGDDSRFNHQLVWLLVNDAKTLELRLERIRQVSPKARAIVFFPLLPDVEDSAAQIKTKISQWEQQLNSVLAHYSLPAVLAVYARLSSVSGESQQVTERWLSDIAIDTQLAFSPEEAICQLSARIDSTPISTPQDVQRAVISKQLLVWLTESGITQCLARVFSPASLRLNQLMLCDCSGGFHRHGAWSSWLAKRYALLPAVSSRTAEPSLPVIKLKPQPGHKPERAAVREKAHVLRWSQLLVTIILAASLLITTVSIHQQQQQFRLNIQRVLNPLDDLSAVKLQGRIMQLQALYTDWLPCTEIPEMRTWGLSSCAGFLAAINQRTAILTTLPSYSTQQWRDPLFNSGSSTLLPQAIPQLEAIAELIRTHPQRKVVITGHADNIGSKRINDVIAARRAKAVAQWLTQHGIDPSLLITQTAGAEEPIAPNDNAQGRQENRRVDVIILPSAEITKEFTTL</sequence>
<accession>A0A1H9M9C6</accession>
<evidence type="ECO:0000256" key="1">
    <source>
        <dbReference type="ARBA" id="ARBA00004442"/>
    </source>
</evidence>
<evidence type="ECO:0000256" key="4">
    <source>
        <dbReference type="PROSITE-ProRule" id="PRU00473"/>
    </source>
</evidence>
<dbReference type="EMBL" id="FOGC01000014">
    <property type="protein sequence ID" value="SER20284.1"/>
    <property type="molecule type" value="Genomic_DNA"/>
</dbReference>
<dbReference type="PRINTS" id="PR01021">
    <property type="entry name" value="OMPADOMAIN"/>
</dbReference>
<protein>
    <submittedName>
        <fullName evidence="6">OmpA family protein</fullName>
    </submittedName>
</protein>
<gene>
    <name evidence="6" type="ORF">SAMN05216522_11421</name>
</gene>
<keyword evidence="7" id="KW-1185">Reference proteome</keyword>
<comment type="subcellular location">
    <subcellularLocation>
        <location evidence="1">Cell outer membrane</location>
    </subcellularLocation>
</comment>
<proteinExistence type="predicted"/>
<dbReference type="InterPro" id="IPR006665">
    <property type="entry name" value="OmpA-like"/>
</dbReference>
<dbReference type="GO" id="GO:0009279">
    <property type="term" value="C:cell outer membrane"/>
    <property type="evidence" value="ECO:0007669"/>
    <property type="project" value="UniProtKB-SubCell"/>
</dbReference>